<reference evidence="7" key="4">
    <citation type="submission" date="2025-09" db="UniProtKB">
        <authorList>
            <consortium name="Ensembl"/>
        </authorList>
    </citation>
    <scope>IDENTIFICATION</scope>
</reference>
<evidence type="ECO:0000259" key="4">
    <source>
        <dbReference type="PROSITE" id="PS50002"/>
    </source>
</evidence>
<reference evidence="8" key="1">
    <citation type="journal article" date="2014" name="PLoS ONE">
        <title>The genome and linkage map of the northern pike (Esox lucius): conserved synteny revealed between the salmonid sister group and the Neoteleostei.</title>
        <authorList>
            <person name="Rondeau E.B."/>
            <person name="Minkley D.R."/>
            <person name="Leong J.S."/>
            <person name="Messmer A.M."/>
            <person name="Jantzen J.R."/>
            <person name="von Schalburg K.R."/>
            <person name="Lemon C."/>
            <person name="Bird N.H."/>
            <person name="Koop B.F."/>
        </authorList>
    </citation>
    <scope>NUCLEOTIDE SEQUENCE</scope>
</reference>
<evidence type="ECO:0000256" key="3">
    <source>
        <dbReference type="PROSITE-ProRule" id="PRU00192"/>
    </source>
</evidence>
<reference evidence="7" key="2">
    <citation type="submission" date="2020-02" db="EMBL/GenBank/DDBJ databases">
        <title>Esox lucius (northern pike) genome, fEsoLuc1, primary haplotype.</title>
        <authorList>
            <person name="Myers G."/>
            <person name="Karagic N."/>
            <person name="Meyer A."/>
            <person name="Pippel M."/>
            <person name="Reichard M."/>
            <person name="Winkler S."/>
            <person name="Tracey A."/>
            <person name="Sims Y."/>
            <person name="Howe K."/>
            <person name="Rhie A."/>
            <person name="Formenti G."/>
            <person name="Durbin R."/>
            <person name="Fedrigo O."/>
            <person name="Jarvis E.D."/>
        </authorList>
    </citation>
    <scope>NUCLEOTIDE SEQUENCE [LARGE SCALE GENOMIC DNA]</scope>
</reference>
<dbReference type="Pfam" id="PF00625">
    <property type="entry name" value="Guanylate_kin"/>
    <property type="match status" value="1"/>
</dbReference>
<dbReference type="InterPro" id="IPR001452">
    <property type="entry name" value="SH3_domain"/>
</dbReference>
<dbReference type="InterPro" id="IPR008145">
    <property type="entry name" value="GK/Ca_channel_bsu"/>
</dbReference>
<dbReference type="Bgee" id="ENSELUG00000018414">
    <property type="expression patterns" value="Expressed in camera-type eye and 1 other cell type or tissue"/>
</dbReference>
<dbReference type="InterPro" id="IPR027417">
    <property type="entry name" value="P-loop_NTPase"/>
</dbReference>
<dbReference type="Pfam" id="PF02828">
    <property type="entry name" value="L27"/>
    <property type="match status" value="1"/>
</dbReference>
<dbReference type="InterPro" id="IPR020590">
    <property type="entry name" value="Guanylate_kinase_CS"/>
</dbReference>
<evidence type="ECO:0000259" key="6">
    <source>
        <dbReference type="PROSITE" id="PS50106"/>
    </source>
</evidence>
<reference evidence="7" key="3">
    <citation type="submission" date="2025-08" db="UniProtKB">
        <authorList>
            <consortium name="Ensembl"/>
        </authorList>
    </citation>
    <scope>IDENTIFICATION</scope>
</reference>
<organism evidence="7 8">
    <name type="scientific">Esox lucius</name>
    <name type="common">Northern pike</name>
    <dbReference type="NCBI Taxonomy" id="8010"/>
    <lineage>
        <taxon>Eukaryota</taxon>
        <taxon>Metazoa</taxon>
        <taxon>Chordata</taxon>
        <taxon>Craniata</taxon>
        <taxon>Vertebrata</taxon>
        <taxon>Euteleostomi</taxon>
        <taxon>Actinopterygii</taxon>
        <taxon>Neopterygii</taxon>
        <taxon>Teleostei</taxon>
        <taxon>Protacanthopterygii</taxon>
        <taxon>Esociformes</taxon>
        <taxon>Esocidae</taxon>
        <taxon>Esox</taxon>
    </lineage>
</organism>
<dbReference type="AlphaFoldDB" id="A0A3P8YQR5"/>
<dbReference type="Pfam" id="PF00595">
    <property type="entry name" value="PDZ"/>
    <property type="match status" value="1"/>
</dbReference>
<dbReference type="Proteomes" id="UP000265140">
    <property type="component" value="Chromosome 22"/>
</dbReference>
<dbReference type="GeneTree" id="ENSGT00940000156444"/>
<evidence type="ECO:0000256" key="2">
    <source>
        <dbReference type="ARBA" id="ARBA00022443"/>
    </source>
</evidence>
<dbReference type="SMART" id="SM00228">
    <property type="entry name" value="PDZ"/>
    <property type="match status" value="1"/>
</dbReference>
<sequence>AELRGSLGQPGSRLDMPLSVLGRDATAHLPRITGIERITLPSRPGRYDINGAELLYSLLNAPWLQSLLKVSLDLEWRFPKLFCPREHQIMVNSSEDQPWRGVRKLLQALISAHDTVAQKDYDPVLPPIPEHLPDDEEAMRIVCLVKNKQPLGATIKRSDLTGEIFVARVIHGGLADRSGLLHAGDRIMEVNGYPVDGLEPEQVIEILARSHGTLMFKVVPITDRPVNNHTMMYVRTMADYSPQQDPAIPCAEAGMGFRKGDVLEIVDQTDALWWQAKKLPSTSACAGLIPSTNMLRRKQREFWWSQPYQPHTCIKTYEEAFESEEGEFGGNVDGIYLPGFRRSLRLCRRRSHSTGSSQQSCHTRCPSSCYSALNNPYEEVVRYQRNPQDAHRLVALVGPSGVGVNELRRRLIQSNPGTFQGAVPHTTRAAKSCEESGREYHFINRELFENMVYNNRFLEYGEYRGHYYGTSLDAVKDILNSGRICLIDIEPHAIQSVRTHELKAYIIYVKPPTIDRMRTTRQNAQVTTNYYATRPFKEEDFLEMEEAARKLESHYCQYFDYIMVNNELQDSCVQLLTAMRKAQDEPQWVPANWIRPTEES</sequence>
<dbReference type="Gene3D" id="2.30.42.10">
    <property type="match status" value="1"/>
</dbReference>
<dbReference type="CDD" id="cd06799">
    <property type="entry name" value="PDZ_MPP3-MPP4-MPP7-like"/>
    <property type="match status" value="1"/>
</dbReference>
<feature type="domain" description="SH3" evidence="4">
    <location>
        <begin position="229"/>
        <end position="299"/>
    </location>
</feature>
<dbReference type="PROSITE" id="PS50106">
    <property type="entry name" value="PDZ"/>
    <property type="match status" value="1"/>
</dbReference>
<keyword evidence="8" id="KW-1185">Reference proteome</keyword>
<proteinExistence type="inferred from homology"/>
<dbReference type="CDD" id="cd00071">
    <property type="entry name" value="GMPK"/>
    <property type="match status" value="1"/>
</dbReference>
<dbReference type="STRING" id="8010.ENSELUP00000018934"/>
<dbReference type="InterPro" id="IPR014775">
    <property type="entry name" value="L27_C"/>
</dbReference>
<dbReference type="Gene3D" id="3.40.50.300">
    <property type="entry name" value="P-loop containing nucleotide triphosphate hydrolases"/>
    <property type="match status" value="1"/>
</dbReference>
<dbReference type="PANTHER" id="PTHR23122">
    <property type="entry name" value="MEMBRANE-ASSOCIATED GUANYLATE KINASE MAGUK"/>
    <property type="match status" value="1"/>
</dbReference>
<dbReference type="InterPro" id="IPR050716">
    <property type="entry name" value="MAGUK"/>
</dbReference>
<dbReference type="InterPro" id="IPR008144">
    <property type="entry name" value="Guanylate_kin-like_dom"/>
</dbReference>
<dbReference type="InterPro" id="IPR001478">
    <property type="entry name" value="PDZ"/>
</dbReference>
<dbReference type="SUPFAM" id="SSF50044">
    <property type="entry name" value="SH3-domain"/>
    <property type="match status" value="1"/>
</dbReference>
<dbReference type="SUPFAM" id="SSF52540">
    <property type="entry name" value="P-loop containing nucleoside triphosphate hydrolases"/>
    <property type="match status" value="1"/>
</dbReference>
<comment type="similarity">
    <text evidence="1">Belongs to the MAGUK family.</text>
</comment>
<accession>A0A3P8YQR5</accession>
<dbReference type="PROSITE" id="PS50002">
    <property type="entry name" value="SH3"/>
    <property type="match status" value="1"/>
</dbReference>
<evidence type="ECO:0000256" key="1">
    <source>
        <dbReference type="ARBA" id="ARBA00007014"/>
    </source>
</evidence>
<dbReference type="FunFam" id="3.30.63.10:FF:000002">
    <property type="entry name" value="Guanylate kinase 1"/>
    <property type="match status" value="1"/>
</dbReference>
<dbReference type="SUPFAM" id="SSF50156">
    <property type="entry name" value="PDZ domain-like"/>
    <property type="match status" value="1"/>
</dbReference>
<dbReference type="Gene3D" id="2.30.30.40">
    <property type="entry name" value="SH3 Domains"/>
    <property type="match status" value="1"/>
</dbReference>
<feature type="domain" description="Guanylate kinase-like" evidence="5">
    <location>
        <begin position="391"/>
        <end position="580"/>
    </location>
</feature>
<evidence type="ECO:0000259" key="5">
    <source>
        <dbReference type="PROSITE" id="PS50052"/>
    </source>
</evidence>
<dbReference type="InterPro" id="IPR036034">
    <property type="entry name" value="PDZ_sf"/>
</dbReference>
<feature type="domain" description="PDZ" evidence="6">
    <location>
        <begin position="141"/>
        <end position="222"/>
    </location>
</feature>
<evidence type="ECO:0000313" key="8">
    <source>
        <dbReference type="Proteomes" id="UP000265140"/>
    </source>
</evidence>
<evidence type="ECO:0000313" key="7">
    <source>
        <dbReference type="Ensembl" id="ENSELUP00000018934.2"/>
    </source>
</evidence>
<keyword evidence="2 3" id="KW-0728">SH3 domain</keyword>
<dbReference type="InParanoid" id="A0A3P8YQR5"/>
<dbReference type="SMART" id="SM00072">
    <property type="entry name" value="GuKc"/>
    <property type="match status" value="1"/>
</dbReference>
<dbReference type="Ensembl" id="ENSELUT00000028919.3">
    <property type="protein sequence ID" value="ENSELUP00000018934.2"/>
    <property type="gene ID" value="ENSELUG00000018414.3"/>
</dbReference>
<protein>
    <submittedName>
        <fullName evidence="7">MAGUK p55 scaffold protein 4</fullName>
    </submittedName>
</protein>
<dbReference type="SMART" id="SM00326">
    <property type="entry name" value="SH3"/>
    <property type="match status" value="1"/>
</dbReference>
<dbReference type="PROSITE" id="PS50052">
    <property type="entry name" value="GUANYLATE_KINASE_2"/>
    <property type="match status" value="1"/>
</dbReference>
<name>A0A3P8YQR5_ESOLU</name>
<dbReference type="PROSITE" id="PS00856">
    <property type="entry name" value="GUANYLATE_KINASE_1"/>
    <property type="match status" value="1"/>
</dbReference>
<dbReference type="InterPro" id="IPR036028">
    <property type="entry name" value="SH3-like_dom_sf"/>
</dbReference>